<evidence type="ECO:0000256" key="1">
    <source>
        <dbReference type="ARBA" id="ARBA00006547"/>
    </source>
</evidence>
<protein>
    <submittedName>
        <fullName evidence="2">Uncharacterized protein</fullName>
    </submittedName>
</protein>
<dbReference type="Gene3D" id="3.30.2140.10">
    <property type="entry name" value="Arylamine N-acetyltransferase"/>
    <property type="match status" value="1"/>
</dbReference>
<dbReference type="KEGG" id="ptn:PTRA_b0164"/>
<dbReference type="InterPro" id="IPR001447">
    <property type="entry name" value="Arylamine_N-AcTrfase"/>
</dbReference>
<sequence length="226" mass="25945">MGELNAKLCALLKNQLETFPFHNLGQLLGKKVINGGTCFDHALSLRAHITKMGLSATLHEAEVCMTGLNSHRLIRVESSDKVSFLDSGTGWPTIYQAHTCDIYREYTSAGIRFRIVKESNKLLVKRHDGRQWRDMNRIALVAQNEEIILSKYPNRYLQQLPYSQELRFCWLMNEKFYRITGFCLAVYEAGKNTQKFSLTPIELLSFVQSSFPELISDLKIYLESIS</sequence>
<comment type="similarity">
    <text evidence="1">Belongs to the arylamine N-acetyltransferase family.</text>
</comment>
<dbReference type="PATRIC" id="fig|1315283.4.peg.3279"/>
<dbReference type="AlphaFoldDB" id="A0A0U2ITB7"/>
<reference evidence="2 3" key="1">
    <citation type="submission" date="2015-03" db="EMBL/GenBank/DDBJ databases">
        <authorList>
            <person name="Murphy D."/>
        </authorList>
    </citation>
    <scope>NUCLEOTIDE SEQUENCE [LARGE SCALE GENOMIC DNA]</scope>
    <source>
        <strain evidence="2 3">KMM 520</strain>
    </source>
</reference>
<dbReference type="OrthoDB" id="9804872at2"/>
<dbReference type="EMBL" id="CP011035">
    <property type="protein sequence ID" value="ALS34687.1"/>
    <property type="molecule type" value="Genomic_DNA"/>
</dbReference>
<dbReference type="SUPFAM" id="SSF54001">
    <property type="entry name" value="Cysteine proteinases"/>
    <property type="match status" value="1"/>
</dbReference>
<dbReference type="GO" id="GO:0016407">
    <property type="term" value="F:acetyltransferase activity"/>
    <property type="evidence" value="ECO:0007669"/>
    <property type="project" value="InterPro"/>
</dbReference>
<dbReference type="Gene3D" id="2.40.128.150">
    <property type="entry name" value="Cysteine proteinases"/>
    <property type="match status" value="1"/>
</dbReference>
<name>A0A0U2ITB7_9GAMM</name>
<organism evidence="2">
    <name type="scientific">Pseudoalteromonas translucida KMM 520</name>
    <dbReference type="NCBI Taxonomy" id="1315283"/>
    <lineage>
        <taxon>Bacteria</taxon>
        <taxon>Pseudomonadati</taxon>
        <taxon>Pseudomonadota</taxon>
        <taxon>Gammaproteobacteria</taxon>
        <taxon>Alteromonadales</taxon>
        <taxon>Pseudoalteromonadaceae</taxon>
        <taxon>Pseudoalteromonas</taxon>
    </lineage>
</organism>
<proteinExistence type="inferred from homology"/>
<dbReference type="Pfam" id="PF00797">
    <property type="entry name" value="Acetyltransf_2"/>
    <property type="match status" value="1"/>
</dbReference>
<accession>A0A0U2ITB7</accession>
<dbReference type="RefSeq" id="WP_058374734.1">
    <property type="nucleotide sequence ID" value="NZ_CP011035.1"/>
</dbReference>
<evidence type="ECO:0000313" key="2">
    <source>
        <dbReference type="EMBL" id="ALS34687.1"/>
    </source>
</evidence>
<evidence type="ECO:0000313" key="3">
    <source>
        <dbReference type="Proteomes" id="UP000065261"/>
    </source>
</evidence>
<gene>
    <name evidence="2" type="ORF">PTRA_b0164</name>
</gene>
<dbReference type="InterPro" id="IPR038765">
    <property type="entry name" value="Papain-like_cys_pep_sf"/>
</dbReference>
<dbReference type="Proteomes" id="UP000065261">
    <property type="component" value="Chromosome II"/>
</dbReference>